<dbReference type="PROSITE" id="PS50920">
    <property type="entry name" value="SOLCAR"/>
    <property type="match status" value="3"/>
</dbReference>
<feature type="repeat" description="Solcar" evidence="8">
    <location>
        <begin position="255"/>
        <end position="341"/>
    </location>
</feature>
<evidence type="ECO:0000256" key="5">
    <source>
        <dbReference type="ARBA" id="ARBA00022737"/>
    </source>
</evidence>
<comment type="similarity">
    <text evidence="2 9">Belongs to the mitochondrial carrier (TC 2.A.29) family.</text>
</comment>
<dbReference type="EMBL" id="JABTTQ020001361">
    <property type="protein sequence ID" value="KAK6131469.1"/>
    <property type="molecule type" value="Genomic_DNA"/>
</dbReference>
<evidence type="ECO:0000256" key="9">
    <source>
        <dbReference type="RuleBase" id="RU000488"/>
    </source>
</evidence>
<feature type="transmembrane region" description="Helical" evidence="11">
    <location>
        <begin position="313"/>
        <end position="332"/>
    </location>
</feature>
<dbReference type="PANTHER" id="PTHR45667">
    <property type="entry name" value="S-ADENOSYLMETHIONINE MITOCHONDRIAL CARRIER PROTEIN"/>
    <property type="match status" value="1"/>
</dbReference>
<reference evidence="12 13" key="1">
    <citation type="journal article" date="2021" name="Comput. Struct. Biotechnol. J.">
        <title>De novo genome assembly of the potent medicinal plant Rehmannia glutinosa using nanopore technology.</title>
        <authorList>
            <person name="Ma L."/>
            <person name="Dong C."/>
            <person name="Song C."/>
            <person name="Wang X."/>
            <person name="Zheng X."/>
            <person name="Niu Y."/>
            <person name="Chen S."/>
            <person name="Feng W."/>
        </authorList>
    </citation>
    <scope>NUCLEOTIDE SEQUENCE [LARGE SCALE GENOMIC DNA]</scope>
    <source>
        <strain evidence="12">DH-2019</strain>
    </source>
</reference>
<keyword evidence="6 11" id="KW-1133">Transmembrane helix</keyword>
<evidence type="ECO:0000313" key="13">
    <source>
        <dbReference type="Proteomes" id="UP001318860"/>
    </source>
</evidence>
<protein>
    <submittedName>
        <fullName evidence="12">Uncharacterized protein</fullName>
    </submittedName>
</protein>
<evidence type="ECO:0000256" key="1">
    <source>
        <dbReference type="ARBA" id="ARBA00004141"/>
    </source>
</evidence>
<feature type="repeat" description="Solcar" evidence="8">
    <location>
        <begin position="441"/>
        <end position="535"/>
    </location>
</feature>
<accession>A0ABR0V8C6</accession>
<dbReference type="InterPro" id="IPR023395">
    <property type="entry name" value="MCP_dom_sf"/>
</dbReference>
<dbReference type="InterPro" id="IPR018108">
    <property type="entry name" value="MCP_transmembrane"/>
</dbReference>
<keyword evidence="13" id="KW-1185">Reference proteome</keyword>
<dbReference type="Gene3D" id="1.50.40.10">
    <property type="entry name" value="Mitochondrial carrier domain"/>
    <property type="match status" value="2"/>
</dbReference>
<keyword evidence="5" id="KW-0677">Repeat</keyword>
<evidence type="ECO:0000256" key="7">
    <source>
        <dbReference type="ARBA" id="ARBA00023136"/>
    </source>
</evidence>
<comment type="caution">
    <text evidence="12">The sequence shown here is derived from an EMBL/GenBank/DDBJ whole genome shotgun (WGS) entry which is preliminary data.</text>
</comment>
<evidence type="ECO:0000256" key="6">
    <source>
        <dbReference type="ARBA" id="ARBA00022989"/>
    </source>
</evidence>
<evidence type="ECO:0000256" key="3">
    <source>
        <dbReference type="ARBA" id="ARBA00022448"/>
    </source>
</evidence>
<keyword evidence="7 8" id="KW-0472">Membrane</keyword>
<evidence type="ECO:0000256" key="10">
    <source>
        <dbReference type="SAM" id="MobiDB-lite"/>
    </source>
</evidence>
<feature type="transmembrane region" description="Helical" evidence="11">
    <location>
        <begin position="257"/>
        <end position="278"/>
    </location>
</feature>
<organism evidence="12 13">
    <name type="scientific">Rehmannia glutinosa</name>
    <name type="common">Chinese foxglove</name>
    <dbReference type="NCBI Taxonomy" id="99300"/>
    <lineage>
        <taxon>Eukaryota</taxon>
        <taxon>Viridiplantae</taxon>
        <taxon>Streptophyta</taxon>
        <taxon>Embryophyta</taxon>
        <taxon>Tracheophyta</taxon>
        <taxon>Spermatophyta</taxon>
        <taxon>Magnoliopsida</taxon>
        <taxon>eudicotyledons</taxon>
        <taxon>Gunneridae</taxon>
        <taxon>Pentapetalae</taxon>
        <taxon>asterids</taxon>
        <taxon>lamiids</taxon>
        <taxon>Lamiales</taxon>
        <taxon>Orobanchaceae</taxon>
        <taxon>Rehmannieae</taxon>
        <taxon>Rehmannia</taxon>
    </lineage>
</organism>
<dbReference type="Pfam" id="PF00153">
    <property type="entry name" value="Mito_carr"/>
    <property type="match status" value="3"/>
</dbReference>
<comment type="subcellular location">
    <subcellularLocation>
        <location evidence="1">Membrane</location>
        <topology evidence="1">Multi-pass membrane protein</topology>
    </subcellularLocation>
</comment>
<feature type="transmembrane region" description="Helical" evidence="11">
    <location>
        <begin position="352"/>
        <end position="370"/>
    </location>
</feature>
<name>A0ABR0V8C6_REHGL</name>
<evidence type="ECO:0000256" key="4">
    <source>
        <dbReference type="ARBA" id="ARBA00022692"/>
    </source>
</evidence>
<evidence type="ECO:0000256" key="11">
    <source>
        <dbReference type="SAM" id="Phobius"/>
    </source>
</evidence>
<evidence type="ECO:0000313" key="12">
    <source>
        <dbReference type="EMBL" id="KAK6131469.1"/>
    </source>
</evidence>
<sequence>MANQVVNVKHATQIAKKTFESSKFNIIFFSESSGSRHALIPHSIVYAQLSNILNNRGFLGLVYEFVCFGSGVEQLVMIHLEHHKETQDQLRRQHNLKAKLFRIVQAGQLTRTHTSEELPLQSPSKSNHNDLHRCSQFRKHNSPSMESPTRKALILLSPNSHSSNALSDFNSTFSHLNALISSPSPHTLNPNPQKPLNKEKFAKIPNLRLNFSSTTLSNQEQFKTPVKPISRNWLKPATKGSPAVHALFKNLSVLERAAIGAAAGGIAGAFTYVCLLPLDTIKTKLQTKGASEIYKGAFDAFVKIFQNKGILGFYRGVSAVIVGSTFSSAVYFGTCEFGKSILSKIEHYPPLLIPPTAGAMGNIVSSAIMVPKELITQRMQAGAKGRSWEVLLRILEKDGILGLYAGYSATLLRNLPAGVLSYSSFEYLKAAVLRETKKANLEPFQSVCCGALAGAISAFLTTPLDVVKTRLMTQAHGEAVNKVSAVMYGGVSATVKQILQEEGWVGLTRGMGPRVFHSACFSAIGYFAFETARLTILNQYVKRKELEVVVLSSAASLSESG</sequence>
<gene>
    <name evidence="12" type="ORF">DH2020_034777</name>
</gene>
<evidence type="ECO:0000256" key="8">
    <source>
        <dbReference type="PROSITE-ProRule" id="PRU00282"/>
    </source>
</evidence>
<evidence type="ECO:0000256" key="2">
    <source>
        <dbReference type="ARBA" id="ARBA00006375"/>
    </source>
</evidence>
<keyword evidence="4 8" id="KW-0812">Transmembrane</keyword>
<keyword evidence="3 9" id="KW-0813">Transport</keyword>
<feature type="region of interest" description="Disordered" evidence="10">
    <location>
        <begin position="112"/>
        <end position="131"/>
    </location>
</feature>
<proteinExistence type="inferred from homology"/>
<dbReference type="SUPFAM" id="SSF103506">
    <property type="entry name" value="Mitochondrial carrier"/>
    <property type="match status" value="1"/>
</dbReference>
<feature type="repeat" description="Solcar" evidence="8">
    <location>
        <begin position="349"/>
        <end position="431"/>
    </location>
</feature>
<dbReference type="Proteomes" id="UP001318860">
    <property type="component" value="Unassembled WGS sequence"/>
</dbReference>